<dbReference type="GO" id="GO:0045259">
    <property type="term" value="C:proton-transporting ATP synthase complex"/>
    <property type="evidence" value="ECO:0007669"/>
    <property type="project" value="UniProtKB-KW"/>
</dbReference>
<evidence type="ECO:0000256" key="5">
    <source>
        <dbReference type="ARBA" id="ARBA00023136"/>
    </source>
</evidence>
<keyword evidence="8" id="KW-1003">Cell membrane</keyword>
<evidence type="ECO:0000256" key="3">
    <source>
        <dbReference type="ARBA" id="ARBA00022781"/>
    </source>
</evidence>
<dbReference type="NCBIfam" id="TIGR01145">
    <property type="entry name" value="ATP_synt_delta"/>
    <property type="match status" value="1"/>
</dbReference>
<keyword evidence="4 8" id="KW-0406">Ion transport</keyword>
<evidence type="ECO:0000313" key="9">
    <source>
        <dbReference type="EMBL" id="BAU56658.1"/>
    </source>
</evidence>
<dbReference type="InterPro" id="IPR026015">
    <property type="entry name" value="ATP_synth_OSCP/delta_N_sf"/>
</dbReference>
<comment type="function">
    <text evidence="8">This protein is part of the stalk that links CF(0) to CF(1). It either transmits conformational changes from CF(0) to CF(1) or is implicated in proton conduction.</text>
</comment>
<keyword evidence="5 8" id="KW-0472">Membrane</keyword>
<evidence type="ECO:0000256" key="7">
    <source>
        <dbReference type="ARBA" id="ARBA00023310"/>
    </source>
</evidence>
<dbReference type="RefSeq" id="WP_096406800.1">
    <property type="nucleotide sequence ID" value="NZ_AP017372.2"/>
</dbReference>
<accession>A0A0X8X804</accession>
<protein>
    <recommendedName>
        <fullName evidence="8">ATP synthase subunit delta</fullName>
    </recommendedName>
    <alternativeName>
        <fullName evidence="8">ATP synthase F(1) sector subunit delta</fullName>
    </alternativeName>
    <alternativeName>
        <fullName evidence="8">F-type ATPase subunit delta</fullName>
        <shortName evidence="8">F-ATPase subunit delta</shortName>
    </alternativeName>
</protein>
<sequence>MAERSTLARPYARAVFELARDSTERKKWAEGLSALATLVQDQQLQPLLDHPSISASQLAGIVTEALGELSEQEKNFVHLLAENRRLGLAEEVYRIYETLRAEAENRISVEVVTAKALEDEQQKRLSEALRQRVGKEIELRTRVDESLIGGAVIKAGDTTIDGSVKGKLARLSSALVY</sequence>
<dbReference type="EMBL" id="AP017372">
    <property type="protein sequence ID" value="BAU56658.1"/>
    <property type="molecule type" value="Genomic_DNA"/>
</dbReference>
<dbReference type="InterPro" id="IPR020781">
    <property type="entry name" value="ATPase_OSCP/d_CS"/>
</dbReference>
<proteinExistence type="inferred from homology"/>
<dbReference type="PANTHER" id="PTHR11910">
    <property type="entry name" value="ATP SYNTHASE DELTA CHAIN"/>
    <property type="match status" value="1"/>
</dbReference>
<evidence type="ECO:0000256" key="8">
    <source>
        <dbReference type="HAMAP-Rule" id="MF_01416"/>
    </source>
</evidence>
<dbReference type="KEGG" id="hhk:HH1059_25750"/>
<keyword evidence="2 8" id="KW-0813">Transport</keyword>
<reference evidence="9" key="1">
    <citation type="submission" date="2016-02" db="EMBL/GenBank/DDBJ databases">
        <title>Halorhodospira halochloris DSM-1059 complete genome, version 2.</title>
        <authorList>
            <person name="Tsukatani Y."/>
        </authorList>
    </citation>
    <scope>NUCLEOTIDE SEQUENCE</scope>
    <source>
        <strain evidence="9">DSM 1059</strain>
    </source>
</reference>
<dbReference type="GO" id="GO:0046933">
    <property type="term" value="F:proton-transporting ATP synthase activity, rotational mechanism"/>
    <property type="evidence" value="ECO:0007669"/>
    <property type="project" value="UniProtKB-UniRule"/>
</dbReference>
<dbReference type="PROSITE" id="PS00389">
    <property type="entry name" value="ATPASE_DELTA"/>
    <property type="match status" value="1"/>
</dbReference>
<keyword evidence="6 8" id="KW-0139">CF(1)</keyword>
<dbReference type="SUPFAM" id="SSF47928">
    <property type="entry name" value="N-terminal domain of the delta subunit of the F1F0-ATP synthase"/>
    <property type="match status" value="1"/>
</dbReference>
<gene>
    <name evidence="8 9" type="primary">atpH</name>
    <name evidence="9" type="ORF">HH1059_25750</name>
</gene>
<dbReference type="OrthoDB" id="9816221at2"/>
<dbReference type="Pfam" id="PF00213">
    <property type="entry name" value="OSCP"/>
    <property type="match status" value="1"/>
</dbReference>
<dbReference type="GO" id="GO:0005886">
    <property type="term" value="C:plasma membrane"/>
    <property type="evidence" value="ECO:0007669"/>
    <property type="project" value="UniProtKB-SubCell"/>
</dbReference>
<comment type="subcellular location">
    <subcellularLocation>
        <location evidence="8">Cell membrane</location>
        <topology evidence="8">Peripheral membrane protein</topology>
    </subcellularLocation>
    <subcellularLocation>
        <location evidence="1">Membrane</location>
    </subcellularLocation>
</comment>
<keyword evidence="3 8" id="KW-0375">Hydrogen ion transport</keyword>
<evidence type="ECO:0000256" key="4">
    <source>
        <dbReference type="ARBA" id="ARBA00023065"/>
    </source>
</evidence>
<keyword evidence="7 8" id="KW-0066">ATP synthesis</keyword>
<dbReference type="Proteomes" id="UP000218890">
    <property type="component" value="Chromosome"/>
</dbReference>
<dbReference type="HAMAP" id="MF_01416">
    <property type="entry name" value="ATP_synth_delta_bact"/>
    <property type="match status" value="1"/>
</dbReference>
<dbReference type="InterPro" id="IPR000711">
    <property type="entry name" value="ATPase_OSCP/dsu"/>
</dbReference>
<evidence type="ECO:0000313" key="10">
    <source>
        <dbReference type="Proteomes" id="UP000218890"/>
    </source>
</evidence>
<dbReference type="Gene3D" id="1.10.520.20">
    <property type="entry name" value="N-terminal domain of the delta subunit of the F1F0-ATP synthase"/>
    <property type="match status" value="1"/>
</dbReference>
<evidence type="ECO:0000256" key="6">
    <source>
        <dbReference type="ARBA" id="ARBA00023196"/>
    </source>
</evidence>
<dbReference type="PRINTS" id="PR00125">
    <property type="entry name" value="ATPASEDELTA"/>
</dbReference>
<evidence type="ECO:0000256" key="2">
    <source>
        <dbReference type="ARBA" id="ARBA00022448"/>
    </source>
</evidence>
<comment type="similarity">
    <text evidence="8">Belongs to the ATPase delta chain family.</text>
</comment>
<dbReference type="NCBIfam" id="NF004402">
    <property type="entry name" value="PRK05758.2-2"/>
    <property type="match status" value="1"/>
</dbReference>
<evidence type="ECO:0000256" key="1">
    <source>
        <dbReference type="ARBA" id="ARBA00004370"/>
    </source>
</evidence>
<organism evidence="9 10">
    <name type="scientific">Halorhodospira halochloris</name>
    <name type="common">Ectothiorhodospira halochloris</name>
    <dbReference type="NCBI Taxonomy" id="1052"/>
    <lineage>
        <taxon>Bacteria</taxon>
        <taxon>Pseudomonadati</taxon>
        <taxon>Pseudomonadota</taxon>
        <taxon>Gammaproteobacteria</taxon>
        <taxon>Chromatiales</taxon>
        <taxon>Ectothiorhodospiraceae</taxon>
        <taxon>Halorhodospira</taxon>
    </lineage>
</organism>
<comment type="function">
    <text evidence="8">F(1)F(0) ATP synthase produces ATP from ADP in the presence of a proton or sodium gradient. F-type ATPases consist of two structural domains, F(1) containing the extramembraneous catalytic core and F(0) containing the membrane proton channel, linked together by a central stalk and a peripheral stalk. During catalysis, ATP synthesis in the catalytic domain of F(1) is coupled via a rotary mechanism of the central stalk subunits to proton translocation.</text>
</comment>
<name>A0A0X8X804_HALHR</name>
<keyword evidence="10" id="KW-1185">Reference proteome</keyword>
<dbReference type="AlphaFoldDB" id="A0A0X8X804"/>